<dbReference type="GO" id="GO:0004364">
    <property type="term" value="F:glutathione transferase activity"/>
    <property type="evidence" value="ECO:0007669"/>
    <property type="project" value="UniProtKB-EC"/>
</dbReference>
<dbReference type="EMBL" id="UYRW01004163">
    <property type="protein sequence ID" value="VDM92250.1"/>
    <property type="molecule type" value="Genomic_DNA"/>
</dbReference>
<reference evidence="10" key="1">
    <citation type="submission" date="2016-06" db="UniProtKB">
        <authorList>
            <consortium name="WormBaseParasite"/>
        </authorList>
    </citation>
    <scope>IDENTIFICATION</scope>
</reference>
<comment type="catalytic activity">
    <reaction evidence="3">
        <text>RX + glutathione = an S-substituted glutathione + a halide anion + H(+)</text>
        <dbReference type="Rhea" id="RHEA:16437"/>
        <dbReference type="ChEBI" id="CHEBI:15378"/>
        <dbReference type="ChEBI" id="CHEBI:16042"/>
        <dbReference type="ChEBI" id="CHEBI:17792"/>
        <dbReference type="ChEBI" id="CHEBI:57925"/>
        <dbReference type="ChEBI" id="CHEBI:90779"/>
        <dbReference type="EC" id="2.5.1.18"/>
    </reaction>
</comment>
<evidence type="ECO:0000256" key="2">
    <source>
        <dbReference type="ARBA" id="ARBA00022679"/>
    </source>
</evidence>
<feature type="domain" description="GST N-terminal" evidence="6">
    <location>
        <begin position="51"/>
        <end position="128"/>
    </location>
</feature>
<dbReference type="InterPro" id="IPR040079">
    <property type="entry name" value="Glutathione_S-Trfase"/>
</dbReference>
<dbReference type="WBParaSite" id="nOo.2.0.1.t09064-RA">
    <property type="protein sequence ID" value="nOo.2.0.1.t09064-RA"/>
    <property type="gene ID" value="nOo.2.0.1.g09064"/>
</dbReference>
<dbReference type="PROSITE" id="PS50404">
    <property type="entry name" value="GST_NTER"/>
    <property type="match status" value="1"/>
</dbReference>
<dbReference type="Gene3D" id="3.40.30.10">
    <property type="entry name" value="Glutaredoxin"/>
    <property type="match status" value="1"/>
</dbReference>
<evidence type="ECO:0000256" key="5">
    <source>
        <dbReference type="SAM" id="SignalP"/>
    </source>
</evidence>
<dbReference type="Gene3D" id="1.20.1050.10">
    <property type="match status" value="1"/>
</dbReference>
<dbReference type="InterPro" id="IPR050213">
    <property type="entry name" value="GST_superfamily"/>
</dbReference>
<dbReference type="Pfam" id="PF14497">
    <property type="entry name" value="GST_C_3"/>
    <property type="match status" value="1"/>
</dbReference>
<keyword evidence="9" id="KW-1185">Reference proteome</keyword>
<evidence type="ECO:0000259" key="7">
    <source>
        <dbReference type="PROSITE" id="PS50405"/>
    </source>
</evidence>
<dbReference type="PROSITE" id="PS50405">
    <property type="entry name" value="GST_CTER"/>
    <property type="match status" value="1"/>
</dbReference>
<dbReference type="GO" id="GO:0006749">
    <property type="term" value="P:glutathione metabolic process"/>
    <property type="evidence" value="ECO:0007669"/>
    <property type="project" value="TreeGrafter"/>
</dbReference>
<organism evidence="10">
    <name type="scientific">Onchocerca ochengi</name>
    <name type="common">Filarial nematode worm</name>
    <dbReference type="NCBI Taxonomy" id="42157"/>
    <lineage>
        <taxon>Eukaryota</taxon>
        <taxon>Metazoa</taxon>
        <taxon>Ecdysozoa</taxon>
        <taxon>Nematoda</taxon>
        <taxon>Chromadorea</taxon>
        <taxon>Rhabditida</taxon>
        <taxon>Spirurina</taxon>
        <taxon>Spiruromorpha</taxon>
        <taxon>Filarioidea</taxon>
        <taxon>Onchocercidae</taxon>
        <taxon>Onchocerca</taxon>
    </lineage>
</organism>
<evidence type="ECO:0000256" key="1">
    <source>
        <dbReference type="ARBA" id="ARBA00012452"/>
    </source>
</evidence>
<dbReference type="SFLD" id="SFLDS00019">
    <property type="entry name" value="Glutathione_Transferase_(cytos"/>
    <property type="match status" value="1"/>
</dbReference>
<dbReference type="SUPFAM" id="SSF52833">
    <property type="entry name" value="Thioredoxin-like"/>
    <property type="match status" value="1"/>
</dbReference>
<reference evidence="8 9" key="2">
    <citation type="submission" date="2018-08" db="EMBL/GenBank/DDBJ databases">
        <authorList>
            <person name="Laetsch R D."/>
            <person name="Stevens L."/>
            <person name="Kumar S."/>
            <person name="Blaxter L. M."/>
        </authorList>
    </citation>
    <scope>NUCLEOTIDE SEQUENCE [LARGE SCALE GENOMIC DNA]</scope>
</reference>
<dbReference type="Proteomes" id="UP000271087">
    <property type="component" value="Unassembled WGS sequence"/>
</dbReference>
<feature type="chain" id="PRO_5043137566" description="Glutathione S-transferase 1" evidence="5">
    <location>
        <begin position="26"/>
        <end position="250"/>
    </location>
</feature>
<dbReference type="FunFam" id="3.40.30.10:FF:000035">
    <property type="entry name" value="hematopoietic prostaglandin D synthase"/>
    <property type="match status" value="1"/>
</dbReference>
<gene>
    <name evidence="8" type="ORF">NOO_LOCUS9064</name>
</gene>
<evidence type="ECO:0000256" key="4">
    <source>
        <dbReference type="ARBA" id="ARBA00072946"/>
    </source>
</evidence>
<dbReference type="EC" id="2.5.1.18" evidence="1"/>
<evidence type="ECO:0000256" key="3">
    <source>
        <dbReference type="ARBA" id="ARBA00047960"/>
    </source>
</evidence>
<evidence type="ECO:0000313" key="9">
    <source>
        <dbReference type="Proteomes" id="UP000271087"/>
    </source>
</evidence>
<evidence type="ECO:0000313" key="8">
    <source>
        <dbReference type="EMBL" id="VDM92250.1"/>
    </source>
</evidence>
<dbReference type="InterPro" id="IPR036249">
    <property type="entry name" value="Thioredoxin-like_sf"/>
</dbReference>
<dbReference type="InterPro" id="IPR010987">
    <property type="entry name" value="Glutathione-S-Trfase_C-like"/>
</dbReference>
<protein>
    <recommendedName>
        <fullName evidence="4">Glutathione S-transferase 1</fullName>
        <ecNumber evidence="1">2.5.1.18</ecNumber>
    </recommendedName>
</protein>
<evidence type="ECO:0000313" key="10">
    <source>
        <dbReference type="WBParaSite" id="nOo.2.0.1.t09064-RA"/>
    </source>
</evidence>
<proteinExistence type="predicted"/>
<feature type="signal peptide" evidence="5">
    <location>
        <begin position="1"/>
        <end position="25"/>
    </location>
</feature>
<dbReference type="InterPro" id="IPR004046">
    <property type="entry name" value="GST_C"/>
</dbReference>
<evidence type="ECO:0000259" key="6">
    <source>
        <dbReference type="PROSITE" id="PS50404"/>
    </source>
</evidence>
<name>A0A182ELS3_ONCOC</name>
<dbReference type="SMR" id="A0A182ELS3"/>
<dbReference type="CDD" id="cd03192">
    <property type="entry name" value="GST_C_Sigma_like"/>
    <property type="match status" value="1"/>
</dbReference>
<dbReference type="SFLD" id="SFLDG01205">
    <property type="entry name" value="AMPS.1"/>
    <property type="match status" value="1"/>
</dbReference>
<feature type="domain" description="GST C-terminal" evidence="7">
    <location>
        <begin position="130"/>
        <end position="250"/>
    </location>
</feature>
<sequence length="250" mass="28605">MAIVNNSHIFIVLMTFITMNFVVEAASKNDNQTITSENSIKPKEKLQPQMEKYTLTYFNGRGRAEVIRLLFALANVSYEDNRITRDEWKYLKPMTPFGHVPILNVSGNVLGESHAIELLLGGRFGLLGTNAWEEAKIMAVVLNIEELFQKLIPWTHEKNTTKKAELFRNLSESNVMPFLGRYEKFLKESTTGHIVGNKVSVADLAVFNMLMTLDDQVKLEEYPQLASFVNKIGQMPGIKEWIKKRPKTYF</sequence>
<dbReference type="InterPro" id="IPR004045">
    <property type="entry name" value="Glutathione_S-Trfase_N"/>
</dbReference>
<dbReference type="Pfam" id="PF02798">
    <property type="entry name" value="GST_N"/>
    <property type="match status" value="1"/>
</dbReference>
<dbReference type="FunFam" id="1.20.1050.10:FF:000030">
    <property type="entry name" value="Glutathione S-transferase S1"/>
    <property type="match status" value="1"/>
</dbReference>
<dbReference type="SUPFAM" id="SSF47616">
    <property type="entry name" value="GST C-terminal domain-like"/>
    <property type="match status" value="1"/>
</dbReference>
<keyword evidence="5" id="KW-0732">Signal</keyword>
<dbReference type="GO" id="GO:0004602">
    <property type="term" value="F:glutathione peroxidase activity"/>
    <property type="evidence" value="ECO:0007669"/>
    <property type="project" value="UniProtKB-ARBA"/>
</dbReference>
<dbReference type="InterPro" id="IPR036282">
    <property type="entry name" value="Glutathione-S-Trfase_C_sf"/>
</dbReference>
<dbReference type="CDD" id="cd03039">
    <property type="entry name" value="GST_N_Sigma_like"/>
    <property type="match status" value="1"/>
</dbReference>
<dbReference type="STRING" id="42157.A0A182ELS3"/>
<dbReference type="SFLD" id="SFLDG00363">
    <property type="entry name" value="AMPS_(cytGST):_Alpha-__Mu-__Pi"/>
    <property type="match status" value="1"/>
</dbReference>
<dbReference type="AlphaFoldDB" id="A0A182ELS3"/>
<dbReference type="PANTHER" id="PTHR11571">
    <property type="entry name" value="GLUTATHIONE S-TRANSFERASE"/>
    <property type="match status" value="1"/>
</dbReference>
<dbReference type="OrthoDB" id="414243at2759"/>
<dbReference type="PANTHER" id="PTHR11571:SF260">
    <property type="entry name" value="GLUTATHIONE S-TRANSFERASE"/>
    <property type="match status" value="1"/>
</dbReference>
<keyword evidence="2" id="KW-0808">Transferase</keyword>
<accession>A0A182ELS3</accession>